<evidence type="ECO:0000313" key="1">
    <source>
        <dbReference type="EMBL" id="EWS72094.1"/>
    </source>
</evidence>
<gene>
    <name evidence="1" type="ORF">TTHERM_000248349</name>
</gene>
<protein>
    <submittedName>
        <fullName evidence="1">Uncharacterized protein</fullName>
    </submittedName>
</protein>
<organism evidence="1 2">
    <name type="scientific">Tetrahymena thermophila (strain SB210)</name>
    <dbReference type="NCBI Taxonomy" id="312017"/>
    <lineage>
        <taxon>Eukaryota</taxon>
        <taxon>Sar</taxon>
        <taxon>Alveolata</taxon>
        <taxon>Ciliophora</taxon>
        <taxon>Intramacronucleata</taxon>
        <taxon>Oligohymenophorea</taxon>
        <taxon>Hymenostomatida</taxon>
        <taxon>Tetrahymenina</taxon>
        <taxon>Tetrahymenidae</taxon>
        <taxon>Tetrahymena</taxon>
    </lineage>
</organism>
<proteinExistence type="predicted"/>
<accession>W7XGM6</accession>
<dbReference type="EMBL" id="GG662474">
    <property type="protein sequence ID" value="EWS72094.1"/>
    <property type="molecule type" value="Genomic_DNA"/>
</dbReference>
<dbReference type="InParanoid" id="W7XGM6"/>
<name>W7XGM6_TETTS</name>
<evidence type="ECO:0000313" key="2">
    <source>
        <dbReference type="Proteomes" id="UP000009168"/>
    </source>
</evidence>
<dbReference type="Proteomes" id="UP000009168">
    <property type="component" value="Unassembled WGS sequence"/>
</dbReference>
<dbReference type="KEGG" id="tet:TTHERM_000248349"/>
<sequence>MSELDISNRKAFIIIINIETFVTQQSFHISLHSFILKQQIASPLYYQELKISLANEIEFFQICSFLNNIYYIAAYSDHYHNMHCRNIFYTKQRTRYSFLIRRLHILAAN</sequence>
<dbReference type="AlphaFoldDB" id="W7XGM6"/>
<dbReference type="RefSeq" id="XP_012655405.1">
    <property type="nucleotide sequence ID" value="XM_012799951.1"/>
</dbReference>
<reference evidence="2" key="1">
    <citation type="journal article" date="2006" name="PLoS Biol.">
        <title>Macronuclear genome sequence of the ciliate Tetrahymena thermophila, a model eukaryote.</title>
        <authorList>
            <person name="Eisen J.A."/>
            <person name="Coyne R.S."/>
            <person name="Wu M."/>
            <person name="Wu D."/>
            <person name="Thiagarajan M."/>
            <person name="Wortman J.R."/>
            <person name="Badger J.H."/>
            <person name="Ren Q."/>
            <person name="Amedeo P."/>
            <person name="Jones K.M."/>
            <person name="Tallon L.J."/>
            <person name="Delcher A.L."/>
            <person name="Salzberg S.L."/>
            <person name="Silva J.C."/>
            <person name="Haas B.J."/>
            <person name="Majoros W.H."/>
            <person name="Farzad M."/>
            <person name="Carlton J.M."/>
            <person name="Smith R.K. Jr."/>
            <person name="Garg J."/>
            <person name="Pearlman R.E."/>
            <person name="Karrer K.M."/>
            <person name="Sun L."/>
            <person name="Manning G."/>
            <person name="Elde N.C."/>
            <person name="Turkewitz A.P."/>
            <person name="Asai D.J."/>
            <person name="Wilkes D.E."/>
            <person name="Wang Y."/>
            <person name="Cai H."/>
            <person name="Collins K."/>
            <person name="Stewart B.A."/>
            <person name="Lee S.R."/>
            <person name="Wilamowska K."/>
            <person name="Weinberg Z."/>
            <person name="Ruzzo W.L."/>
            <person name="Wloga D."/>
            <person name="Gaertig J."/>
            <person name="Frankel J."/>
            <person name="Tsao C.-C."/>
            <person name="Gorovsky M.A."/>
            <person name="Keeling P.J."/>
            <person name="Waller R.F."/>
            <person name="Patron N.J."/>
            <person name="Cherry J.M."/>
            <person name="Stover N.A."/>
            <person name="Krieger C.J."/>
            <person name="del Toro C."/>
            <person name="Ryder H.F."/>
            <person name="Williamson S.C."/>
            <person name="Barbeau R.A."/>
            <person name="Hamilton E.P."/>
            <person name="Orias E."/>
        </authorList>
    </citation>
    <scope>NUCLEOTIDE SEQUENCE [LARGE SCALE GENOMIC DNA]</scope>
    <source>
        <strain evidence="2">SB210</strain>
    </source>
</reference>
<keyword evidence="2" id="KW-1185">Reference proteome</keyword>
<dbReference type="GeneID" id="24438018"/>